<reference evidence="2 3" key="1">
    <citation type="submission" date="2014-10" db="EMBL/GenBank/DDBJ databases">
        <title>Draft genome of the hookworm Ancylostoma caninum.</title>
        <authorList>
            <person name="Mitreva M."/>
        </authorList>
    </citation>
    <scope>NUCLEOTIDE SEQUENCE [LARGE SCALE GENOMIC DNA]</scope>
    <source>
        <strain evidence="2 3">Baltimore</strain>
    </source>
</reference>
<sequence>MSYRIPGTDTSYTFTFKRLSREHELYQCQQCKSKGKWTGIRVTGGNQFETDPCCLVHHPECLPVRTAHNLVDRTVYEVEMLTTEPEMRKEMVEHHYKKGSVPRRSAIRRALAAHVDGSPVATMDYVPDELGRLSDGSMFVHRLEPTLHVYYNSATIQMAARNGLHTLVADGVHSFQPRQLKRKGQLYTVHGVCRNGVEVPLLYAISSKKTEQVYMTVFCHIREEFENSVRPPTLRVVLDFERASINAPKRVFPYATVQGCAFHLAQAWNRRRDFVGLQTFLKGIQKSLEVEAWWETIKGLVFLPRRLHRDVRALATPPVPREHPAYMPCRRFLEYLENTWYSGMFSDLWDKFEVHELRTTNLAEAYHRYQQLSTTSFKL</sequence>
<dbReference type="AlphaFoldDB" id="A0A368FVW5"/>
<dbReference type="EMBL" id="JOJR01000723">
    <property type="protein sequence ID" value="RCN34930.1"/>
    <property type="molecule type" value="Genomic_DNA"/>
</dbReference>
<dbReference type="Pfam" id="PF10551">
    <property type="entry name" value="MULE"/>
    <property type="match status" value="1"/>
</dbReference>
<accession>A0A368FVW5</accession>
<feature type="domain" description="MULE transposase" evidence="1">
    <location>
        <begin position="181"/>
        <end position="266"/>
    </location>
</feature>
<evidence type="ECO:0000313" key="2">
    <source>
        <dbReference type="EMBL" id="RCN34930.1"/>
    </source>
</evidence>
<keyword evidence="3" id="KW-1185">Reference proteome</keyword>
<name>A0A368FVW5_ANCCA</name>
<organism evidence="2 3">
    <name type="scientific">Ancylostoma caninum</name>
    <name type="common">Dog hookworm</name>
    <dbReference type="NCBI Taxonomy" id="29170"/>
    <lineage>
        <taxon>Eukaryota</taxon>
        <taxon>Metazoa</taxon>
        <taxon>Ecdysozoa</taxon>
        <taxon>Nematoda</taxon>
        <taxon>Chromadorea</taxon>
        <taxon>Rhabditida</taxon>
        <taxon>Rhabditina</taxon>
        <taxon>Rhabditomorpha</taxon>
        <taxon>Strongyloidea</taxon>
        <taxon>Ancylostomatidae</taxon>
        <taxon>Ancylostomatinae</taxon>
        <taxon>Ancylostoma</taxon>
    </lineage>
</organism>
<dbReference type="STRING" id="29170.A0A368FVW5"/>
<gene>
    <name evidence="2" type="ORF">ANCCAN_19230</name>
</gene>
<dbReference type="OrthoDB" id="5839148at2759"/>
<evidence type="ECO:0000313" key="3">
    <source>
        <dbReference type="Proteomes" id="UP000252519"/>
    </source>
</evidence>
<dbReference type="Proteomes" id="UP000252519">
    <property type="component" value="Unassembled WGS sequence"/>
</dbReference>
<evidence type="ECO:0000259" key="1">
    <source>
        <dbReference type="Pfam" id="PF10551"/>
    </source>
</evidence>
<comment type="caution">
    <text evidence="2">The sequence shown here is derived from an EMBL/GenBank/DDBJ whole genome shotgun (WGS) entry which is preliminary data.</text>
</comment>
<dbReference type="InterPro" id="IPR018289">
    <property type="entry name" value="MULE_transposase_dom"/>
</dbReference>
<proteinExistence type="predicted"/>
<protein>
    <recommendedName>
        <fullName evidence="1">MULE transposase domain-containing protein</fullName>
    </recommendedName>
</protein>